<dbReference type="AlphaFoldDB" id="A0A1D7QJE5"/>
<protein>
    <recommendedName>
        <fullName evidence="3">Redox protein</fullName>
    </recommendedName>
</protein>
<dbReference type="KEGG" id="psty:BFS30_17465"/>
<dbReference type="OrthoDB" id="9791538at2"/>
<accession>A0A1D7QJE5</accession>
<dbReference type="EMBL" id="CP017141">
    <property type="protein sequence ID" value="AOM78804.1"/>
    <property type="molecule type" value="Genomic_DNA"/>
</dbReference>
<dbReference type="InterPro" id="IPR036102">
    <property type="entry name" value="OsmC/Ohrsf"/>
</dbReference>
<gene>
    <name evidence="1" type="ORF">BFS30_17465</name>
</gene>
<evidence type="ECO:0008006" key="3">
    <source>
        <dbReference type="Google" id="ProtNLM"/>
    </source>
</evidence>
<dbReference type="InterPro" id="IPR003718">
    <property type="entry name" value="OsmC/Ohr_fam"/>
</dbReference>
<evidence type="ECO:0000313" key="2">
    <source>
        <dbReference type="Proteomes" id="UP000094313"/>
    </source>
</evidence>
<dbReference type="PANTHER" id="PTHR39624">
    <property type="entry name" value="PROTEIN INVOLVED IN RIMO-MEDIATED BETA-METHYLTHIOLATION OF RIBOSOMAL PROTEIN S12 YCAO"/>
    <property type="match status" value="1"/>
</dbReference>
<dbReference type="PANTHER" id="PTHR39624:SF2">
    <property type="entry name" value="OSMC-LIKE PROTEIN"/>
    <property type="match status" value="1"/>
</dbReference>
<dbReference type="Gene3D" id="3.30.300.20">
    <property type="match status" value="1"/>
</dbReference>
<sequence length="139" mass="15672">MEKKYILTEPLVASIAEAKYQTTISWRNGILLSDEPVSLGGQDLGPDPYTLLLSSLASCTLATLRMYIDRKEWKVPEITVKANLFQRIEVGKLVTTIERAIFFNQLMGAEQKDRLLKIAQSCPISKILKNEVIVLDDVF</sequence>
<reference evidence="1 2" key="1">
    <citation type="submission" date="2016-08" db="EMBL/GenBank/DDBJ databases">
        <authorList>
            <person name="Seilhamer J.J."/>
        </authorList>
    </citation>
    <scope>NUCLEOTIDE SEQUENCE [LARGE SCALE GENOMIC DNA]</scope>
    <source>
        <strain evidence="1 2">DX4</strain>
    </source>
</reference>
<dbReference type="RefSeq" id="WP_069380468.1">
    <property type="nucleotide sequence ID" value="NZ_CP017141.1"/>
</dbReference>
<organism evidence="1 2">
    <name type="scientific">Pedobacter steynii</name>
    <dbReference type="NCBI Taxonomy" id="430522"/>
    <lineage>
        <taxon>Bacteria</taxon>
        <taxon>Pseudomonadati</taxon>
        <taxon>Bacteroidota</taxon>
        <taxon>Sphingobacteriia</taxon>
        <taxon>Sphingobacteriales</taxon>
        <taxon>Sphingobacteriaceae</taxon>
        <taxon>Pedobacter</taxon>
    </lineage>
</organism>
<proteinExistence type="predicted"/>
<keyword evidence="2" id="KW-1185">Reference proteome</keyword>
<name>A0A1D7QJE5_9SPHI</name>
<dbReference type="InterPro" id="IPR015946">
    <property type="entry name" value="KH_dom-like_a/b"/>
</dbReference>
<dbReference type="SUPFAM" id="SSF82784">
    <property type="entry name" value="OsmC-like"/>
    <property type="match status" value="1"/>
</dbReference>
<dbReference type="Pfam" id="PF02566">
    <property type="entry name" value="OsmC"/>
    <property type="match status" value="1"/>
</dbReference>
<evidence type="ECO:0000313" key="1">
    <source>
        <dbReference type="EMBL" id="AOM78804.1"/>
    </source>
</evidence>
<dbReference type="Proteomes" id="UP000094313">
    <property type="component" value="Chromosome"/>
</dbReference>